<dbReference type="Pfam" id="PF00098">
    <property type="entry name" value="zf-CCHC"/>
    <property type="match status" value="1"/>
</dbReference>
<protein>
    <recommendedName>
        <fullName evidence="3">CCHC-type domain-containing protein</fullName>
    </recommendedName>
</protein>
<evidence type="ECO:0000256" key="1">
    <source>
        <dbReference type="PROSITE-ProRule" id="PRU00047"/>
    </source>
</evidence>
<accession>A0ABY9D812</accession>
<dbReference type="InterPro" id="IPR036875">
    <property type="entry name" value="Znf_CCHC_sf"/>
</dbReference>
<keyword evidence="5" id="KW-1185">Reference proteome</keyword>
<dbReference type="EMBL" id="CP126661">
    <property type="protein sequence ID" value="WKA03103.1"/>
    <property type="molecule type" value="Genomic_DNA"/>
</dbReference>
<dbReference type="SUPFAM" id="SSF57756">
    <property type="entry name" value="Retrovirus zinc finger-like domains"/>
    <property type="match status" value="1"/>
</dbReference>
<evidence type="ECO:0000313" key="4">
    <source>
        <dbReference type="EMBL" id="WKA03103.1"/>
    </source>
</evidence>
<organism evidence="4 5">
    <name type="scientific">Vitis vinifera</name>
    <name type="common">Grape</name>
    <dbReference type="NCBI Taxonomy" id="29760"/>
    <lineage>
        <taxon>Eukaryota</taxon>
        <taxon>Viridiplantae</taxon>
        <taxon>Streptophyta</taxon>
        <taxon>Embryophyta</taxon>
        <taxon>Tracheophyta</taxon>
        <taxon>Spermatophyta</taxon>
        <taxon>Magnoliopsida</taxon>
        <taxon>eudicotyledons</taxon>
        <taxon>Gunneridae</taxon>
        <taxon>Pentapetalae</taxon>
        <taxon>rosids</taxon>
        <taxon>Vitales</taxon>
        <taxon>Vitaceae</taxon>
        <taxon>Viteae</taxon>
        <taxon>Vitis</taxon>
    </lineage>
</organism>
<evidence type="ECO:0000256" key="2">
    <source>
        <dbReference type="SAM" id="MobiDB-lite"/>
    </source>
</evidence>
<gene>
    <name evidence="4" type="ORF">VitviT2T_021233</name>
</gene>
<reference evidence="4 5" key="1">
    <citation type="journal article" date="2023" name="Hortic Res">
        <title>The complete reference genome for grapevine (Vitis vinifera L.) genetics and breeding.</title>
        <authorList>
            <person name="Shi X."/>
            <person name="Cao S."/>
            <person name="Wang X."/>
            <person name="Huang S."/>
            <person name="Wang Y."/>
            <person name="Liu Z."/>
            <person name="Liu W."/>
            <person name="Leng X."/>
            <person name="Peng Y."/>
            <person name="Wang N."/>
            <person name="Wang Y."/>
            <person name="Ma Z."/>
            <person name="Xu X."/>
            <person name="Zhang F."/>
            <person name="Xue H."/>
            <person name="Zhong H."/>
            <person name="Wang Y."/>
            <person name="Zhang K."/>
            <person name="Velt A."/>
            <person name="Avia K."/>
            <person name="Holtgrawe D."/>
            <person name="Grimplet J."/>
            <person name="Matus J.T."/>
            <person name="Ware D."/>
            <person name="Wu X."/>
            <person name="Wang H."/>
            <person name="Liu C."/>
            <person name="Fang Y."/>
            <person name="Rustenholz C."/>
            <person name="Cheng Z."/>
            <person name="Xiao H."/>
            <person name="Zhou Y."/>
        </authorList>
    </citation>
    <scope>NUCLEOTIDE SEQUENCE [LARGE SCALE GENOMIC DNA]</scope>
    <source>
        <strain evidence="5">cv. Pinot noir / PN40024</strain>
        <tissue evidence="4">Leaf</tissue>
    </source>
</reference>
<name>A0ABY9D812_VITVI</name>
<keyword evidence="1" id="KW-0862">Zinc</keyword>
<feature type="compositionally biased region" description="Low complexity" evidence="2">
    <location>
        <begin position="54"/>
        <end position="66"/>
    </location>
</feature>
<dbReference type="SMART" id="SM00343">
    <property type="entry name" value="ZnF_C2HC"/>
    <property type="match status" value="1"/>
</dbReference>
<dbReference type="InterPro" id="IPR001878">
    <property type="entry name" value="Znf_CCHC"/>
</dbReference>
<sequence length="603" mass="70314">MEKEKQDNRKELGKFCSYYGYDTLVAPSKRKNKQNKIKSKKPSTESKFQKKFVKSTPNKSKPPNKSNFKRKTPTCYKCGKVIHYSRDCQLENKINSLEISDKLKNLMIGLMIDKENEKSSENYDSEEDNQILMTQEISSEESSLEEESDNQKDCDGICACSYKSINVISKYSKTHFNIIIRNYVPLINSIYFQIWYDKDKTIRYLFYSSIEILKFEFCLQMEQERITFGKFTLPVIPKCNLSFRIHKDIEGLDRSQKCILDNLWNAKSDIQKLEALNALSFHFKQLNDKLESFSNPSSSDIHCTPMDTDIENFTCREKAKESKDAFSKAFQNEHKKELSKPNEDSKLSEESQECQISRFSFFKLKNLDILESIRQMICEKAKATGEAKQEHIMQFLADCSTFGITIQGMSFTWISYYDNTYNNCPKIDPLCKEIPLERHDCKCALTYSICKVNIDLNNYKPIIIKFKNESIELTPSLLMDYGVLYQLIFSHPDQTDGFERKLAVCVLNAFIIDFKVVELIIKSKPPEWSNDGGAYPAQHLILLKANQRKYQLFGTESPWSCTKFVLKKQIRHWRSRMISRNLDVEIYSSSNYNLIVEDNNARL</sequence>
<keyword evidence="1" id="KW-0863">Zinc-finger</keyword>
<evidence type="ECO:0000313" key="5">
    <source>
        <dbReference type="Proteomes" id="UP001227230"/>
    </source>
</evidence>
<dbReference type="PANTHER" id="PTHR33054">
    <property type="entry name" value="CCHC-TYPE DOMAIN-CONTAINING PROTEIN"/>
    <property type="match status" value="1"/>
</dbReference>
<feature type="domain" description="CCHC-type" evidence="3">
    <location>
        <begin position="75"/>
        <end position="88"/>
    </location>
</feature>
<evidence type="ECO:0000259" key="3">
    <source>
        <dbReference type="PROSITE" id="PS50158"/>
    </source>
</evidence>
<dbReference type="PROSITE" id="PS50158">
    <property type="entry name" value="ZF_CCHC"/>
    <property type="match status" value="1"/>
</dbReference>
<feature type="compositionally biased region" description="Basic residues" evidence="2">
    <location>
        <begin position="29"/>
        <end position="41"/>
    </location>
</feature>
<keyword evidence="1" id="KW-0479">Metal-binding</keyword>
<feature type="region of interest" description="Disordered" evidence="2">
    <location>
        <begin position="29"/>
        <end position="68"/>
    </location>
</feature>
<proteinExistence type="predicted"/>
<dbReference type="Proteomes" id="UP001227230">
    <property type="component" value="Chromosome 14"/>
</dbReference>
<dbReference type="PANTHER" id="PTHR33054:SF9">
    <property type="entry name" value="CCHC-TYPE DOMAIN-CONTAINING PROTEIN"/>
    <property type="match status" value="1"/>
</dbReference>